<evidence type="ECO:0000256" key="3">
    <source>
        <dbReference type="ARBA" id="ARBA00022679"/>
    </source>
</evidence>
<evidence type="ECO:0000256" key="6">
    <source>
        <dbReference type="ARBA" id="ARBA00022840"/>
    </source>
</evidence>
<feature type="domain" description="GHMP kinase N-terminal" evidence="10">
    <location>
        <begin position="110"/>
        <end position="185"/>
    </location>
</feature>
<evidence type="ECO:0000313" key="12">
    <source>
        <dbReference type="Proteomes" id="UP000189542"/>
    </source>
</evidence>
<organism evidence="11 12">
    <name type="scientific">Candidatus Liberibacter solanacearum</name>
    <dbReference type="NCBI Taxonomy" id="556287"/>
    <lineage>
        <taxon>Bacteria</taxon>
        <taxon>Pseudomonadati</taxon>
        <taxon>Pseudomonadota</taxon>
        <taxon>Alphaproteobacteria</taxon>
        <taxon>Hyphomicrobiales</taxon>
        <taxon>Rhizobiaceae</taxon>
        <taxon>Liberibacter</taxon>
    </lineage>
</organism>
<evidence type="ECO:0000256" key="8">
    <source>
        <dbReference type="ARBA" id="ARBA00023098"/>
    </source>
</evidence>
<comment type="pathway">
    <text evidence="9">Isoprenoid biosynthesis; isopentenyl diphosphate biosynthesis via mevalonate pathway; isopentenyl diphosphate from (R)-mevalonate: step 1/3.</text>
</comment>
<protein>
    <submittedName>
        <fullName evidence="11">GHMP kinase</fullName>
    </submittedName>
</protein>
<reference evidence="11 12" key="1">
    <citation type="journal article" date="2017" name="PLoS ONE">
        <title>Genomic sequence of 'Candidatus Liberibacter solanacearum' haplotype C and its comparison with haplotype A and B genomes.</title>
        <authorList>
            <person name="Wang J."/>
            <person name="Haapalainen M."/>
            <person name="Schott T."/>
            <person name="Thompson S.M."/>
            <person name="Smith G.R."/>
            <person name="Nissinen A.I."/>
            <person name="Pirhonen M."/>
        </authorList>
    </citation>
    <scope>NUCLEOTIDE SEQUENCE [LARGE SCALE GENOMIC DNA]</scope>
    <source>
        <strain evidence="11 12">FIN111</strain>
    </source>
</reference>
<keyword evidence="8" id="KW-0443">Lipid metabolism</keyword>
<dbReference type="SUPFAM" id="SSF54211">
    <property type="entry name" value="Ribosomal protein S5 domain 2-like"/>
    <property type="match status" value="1"/>
</dbReference>
<dbReference type="EMBL" id="LVWB01000002">
    <property type="protein sequence ID" value="ONI60349.1"/>
    <property type="molecule type" value="Genomic_DNA"/>
</dbReference>
<dbReference type="AlphaFoldDB" id="A0A1V2N9Q4"/>
<dbReference type="OrthoDB" id="9764892at2"/>
<keyword evidence="3" id="KW-0808">Transferase</keyword>
<keyword evidence="2" id="KW-0444">Lipid biosynthesis</keyword>
<keyword evidence="6" id="KW-0067">ATP-binding</keyword>
<dbReference type="InterPro" id="IPR006205">
    <property type="entry name" value="Mev_gal_kin"/>
</dbReference>
<evidence type="ECO:0000313" key="11">
    <source>
        <dbReference type="EMBL" id="ONI60349.1"/>
    </source>
</evidence>
<dbReference type="InterPro" id="IPR014721">
    <property type="entry name" value="Ribsml_uS5_D2-typ_fold_subgr"/>
</dbReference>
<dbReference type="Gene3D" id="3.30.70.890">
    <property type="entry name" value="GHMP kinase, C-terminal domain"/>
    <property type="match status" value="1"/>
</dbReference>
<dbReference type="Pfam" id="PF00288">
    <property type="entry name" value="GHMP_kinases_N"/>
    <property type="match status" value="1"/>
</dbReference>
<dbReference type="GO" id="GO:0004496">
    <property type="term" value="F:mevalonate kinase activity"/>
    <property type="evidence" value="ECO:0007669"/>
    <property type="project" value="InterPro"/>
</dbReference>
<evidence type="ECO:0000256" key="7">
    <source>
        <dbReference type="ARBA" id="ARBA00022842"/>
    </source>
</evidence>
<dbReference type="GO" id="GO:0005524">
    <property type="term" value="F:ATP binding"/>
    <property type="evidence" value="ECO:0007669"/>
    <property type="project" value="UniProtKB-KW"/>
</dbReference>
<accession>A0A1V2N9Q4</accession>
<dbReference type="GO" id="GO:0005829">
    <property type="term" value="C:cytosol"/>
    <property type="evidence" value="ECO:0007669"/>
    <property type="project" value="TreeGrafter"/>
</dbReference>
<comment type="caution">
    <text evidence="11">The sequence shown here is derived from an EMBL/GenBank/DDBJ whole genome shotgun (WGS) entry which is preliminary data.</text>
</comment>
<keyword evidence="7" id="KW-0460">Magnesium</keyword>
<keyword evidence="1" id="KW-0963">Cytoplasm</keyword>
<dbReference type="InterPro" id="IPR020568">
    <property type="entry name" value="Ribosomal_Su5_D2-typ_SF"/>
</dbReference>
<evidence type="ECO:0000259" key="10">
    <source>
        <dbReference type="Pfam" id="PF00288"/>
    </source>
</evidence>
<dbReference type="PANTHER" id="PTHR43290:SF2">
    <property type="entry name" value="MEVALONATE KINASE"/>
    <property type="match status" value="1"/>
</dbReference>
<evidence type="ECO:0000256" key="4">
    <source>
        <dbReference type="ARBA" id="ARBA00022741"/>
    </source>
</evidence>
<evidence type="ECO:0000256" key="1">
    <source>
        <dbReference type="ARBA" id="ARBA00022490"/>
    </source>
</evidence>
<dbReference type="RefSeq" id="WP_076969191.1">
    <property type="nucleotide sequence ID" value="NZ_LVWB01000002.1"/>
</dbReference>
<dbReference type="InterPro" id="IPR006204">
    <property type="entry name" value="GHMP_kinase_N_dom"/>
</dbReference>
<gene>
    <name evidence="11" type="ORF">AYO25_00650</name>
</gene>
<proteinExistence type="predicted"/>
<dbReference type="UniPathway" id="UPA00057">
    <property type="reaction ID" value="UER00098"/>
</dbReference>
<dbReference type="SUPFAM" id="SSF55060">
    <property type="entry name" value="GHMP Kinase, C-terminal domain"/>
    <property type="match status" value="1"/>
</dbReference>
<sequence>MKKQTFNNSKAISISPAKVILSGEHSTLYGASALAMTISLYLRVSLTIIESPLIRILNPKPIEYSFETCRLIAQKIDQRYSDYLAGNILITSVLTQTDDLILYIFNHHIRDIPYGISLDLDSQIPIGSGFGSSSAIISALSLALSSITGKTLQKKEKLIDETSYIERLQHGKYGIIDSTAIVTGGIVYVNPSHTIKHENLPGEWWAINTGKPESSTGECVSFVDQYFSHSNIWTEFNAITNQMMDGVQKQDEEKVYSSIRTNQSLLQAIGVVPQSVARFIRSIENKGGSAKISGAGSVRGEQAGLVLVGGYNPQELAILYGYTCNKIKGEKNGTMLAENSC</sequence>
<evidence type="ECO:0000256" key="9">
    <source>
        <dbReference type="ARBA" id="ARBA00029438"/>
    </source>
</evidence>
<keyword evidence="4" id="KW-0547">Nucleotide-binding</keyword>
<dbReference type="PRINTS" id="PR00959">
    <property type="entry name" value="MEVGALKINASE"/>
</dbReference>
<dbReference type="Gene3D" id="3.30.230.10">
    <property type="match status" value="1"/>
</dbReference>
<dbReference type="PANTHER" id="PTHR43290">
    <property type="entry name" value="MEVALONATE KINASE"/>
    <property type="match status" value="1"/>
</dbReference>
<dbReference type="Proteomes" id="UP000189542">
    <property type="component" value="Unassembled WGS sequence"/>
</dbReference>
<dbReference type="GO" id="GO:0019287">
    <property type="term" value="P:isopentenyl diphosphate biosynthetic process, mevalonate pathway"/>
    <property type="evidence" value="ECO:0007669"/>
    <property type="project" value="UniProtKB-UniPathway"/>
</dbReference>
<evidence type="ECO:0000256" key="5">
    <source>
        <dbReference type="ARBA" id="ARBA00022777"/>
    </source>
</evidence>
<name>A0A1V2N9Q4_9HYPH</name>
<dbReference type="InterPro" id="IPR036554">
    <property type="entry name" value="GHMP_kinase_C_sf"/>
</dbReference>
<keyword evidence="5 11" id="KW-0418">Kinase</keyword>
<evidence type="ECO:0000256" key="2">
    <source>
        <dbReference type="ARBA" id="ARBA00022516"/>
    </source>
</evidence>